<accession>A0ACD5AJC2</accession>
<name>A0ACD5AJC2_9ACTN</name>
<gene>
    <name evidence="1" type="ORF">V2W30_31120</name>
</gene>
<protein>
    <submittedName>
        <fullName evidence="1">NAD(P)H-binding protein</fullName>
    </submittedName>
</protein>
<sequence length="292" mass="30515">MTEKTNTAKNTTRNAASELSTVLVTGASGRTGRRVADAARAAGLTVRAASRSGAVRFDWAEPATWDAALRGADGAYLAYPTDIGAPDAADAVGALSRRAVELGVRRLVLLSARGEDQALPAEEALRASGAAWTVLRCAWFQQNFSEGPLLEQVRGDELAFAAADGLREPFVDVRDIAEVAVAVLRDPAGRYAGEVLDLTGPELLTWGEALGAVARATGTEKRYVAVPVGDYGAALGELGVPEEEVAFLVELFGTLLDGRNASLSGDVRRVLGRGPRPFAAFAADAAAHGAWK</sequence>
<proteinExistence type="predicted"/>
<dbReference type="Proteomes" id="UP001432251">
    <property type="component" value="Chromosome"/>
</dbReference>
<reference evidence="1" key="1">
    <citation type="journal article" date="2025" name="Int. J. Syst. Evol. Microbiol.">
        <title>Streptomyces citrinus sp. nov., with yellow diffusible pigment.</title>
        <authorList>
            <person name="He Y."/>
            <person name="Yang E."/>
            <person name="Xu J."/>
            <person name="Sun Y."/>
            <person name="Sun L."/>
        </authorList>
    </citation>
    <scope>NUCLEOTIDE SEQUENCE</scope>
    <source>
        <strain evidence="1">Q6</strain>
    </source>
</reference>
<organism evidence="1 2">
    <name type="scientific">Streptomyces citrinus</name>
    <dbReference type="NCBI Taxonomy" id="3118173"/>
    <lineage>
        <taxon>Bacteria</taxon>
        <taxon>Bacillati</taxon>
        <taxon>Actinomycetota</taxon>
        <taxon>Actinomycetes</taxon>
        <taxon>Kitasatosporales</taxon>
        <taxon>Streptomycetaceae</taxon>
        <taxon>Streptomyces</taxon>
    </lineage>
</organism>
<dbReference type="EMBL" id="CP146022">
    <property type="protein sequence ID" value="WWQ67347.1"/>
    <property type="molecule type" value="Genomic_DNA"/>
</dbReference>
<evidence type="ECO:0000313" key="1">
    <source>
        <dbReference type="EMBL" id="WWQ67347.1"/>
    </source>
</evidence>
<evidence type="ECO:0000313" key="2">
    <source>
        <dbReference type="Proteomes" id="UP001432251"/>
    </source>
</evidence>
<keyword evidence="2" id="KW-1185">Reference proteome</keyword>